<evidence type="ECO:0000256" key="1">
    <source>
        <dbReference type="ARBA" id="ARBA00001033"/>
    </source>
</evidence>
<keyword evidence="8 15" id="KW-0479">Metal-binding</keyword>
<dbReference type="PANTHER" id="PTHR43028:SF4">
    <property type="entry name" value="INOSITOL MONOPHOSPHATASE 3"/>
    <property type="match status" value="1"/>
</dbReference>
<dbReference type="Gene3D" id="3.30.540.10">
    <property type="entry name" value="Fructose-1,6-Bisphosphatase, subunit A, domain 1"/>
    <property type="match status" value="1"/>
</dbReference>
<keyword evidence="9" id="KW-0378">Hydrolase</keyword>
<dbReference type="EMBL" id="CAJNOC010000650">
    <property type="protein sequence ID" value="CAF0787604.1"/>
    <property type="molecule type" value="Genomic_DNA"/>
</dbReference>
<evidence type="ECO:0000256" key="6">
    <source>
        <dbReference type="ARBA" id="ARBA00013106"/>
    </source>
</evidence>
<keyword evidence="7" id="KW-0812">Transmembrane</keyword>
<keyword evidence="11" id="KW-1133">Transmembrane helix</keyword>
<dbReference type="PROSITE" id="PS00630">
    <property type="entry name" value="IMP_2"/>
    <property type="match status" value="1"/>
</dbReference>
<evidence type="ECO:0000256" key="5">
    <source>
        <dbReference type="ARBA" id="ARBA00009759"/>
    </source>
</evidence>
<evidence type="ECO:0000256" key="4">
    <source>
        <dbReference type="ARBA" id="ARBA00005152"/>
    </source>
</evidence>
<dbReference type="GO" id="GO:0012505">
    <property type="term" value="C:endomembrane system"/>
    <property type="evidence" value="ECO:0007669"/>
    <property type="project" value="TreeGrafter"/>
</dbReference>
<dbReference type="Proteomes" id="UP000663879">
    <property type="component" value="Unassembled WGS sequence"/>
</dbReference>
<evidence type="ECO:0000256" key="14">
    <source>
        <dbReference type="ARBA" id="ARBA00042949"/>
    </source>
</evidence>
<comment type="cofactor">
    <cofactor evidence="2 15">
        <name>Mg(2+)</name>
        <dbReference type="ChEBI" id="CHEBI:18420"/>
    </cofactor>
</comment>
<dbReference type="InterPro" id="IPR020550">
    <property type="entry name" value="Inositol_monophosphatase_CS"/>
</dbReference>
<dbReference type="FunFam" id="3.30.540.10:FF:000012">
    <property type="entry name" value="Blast:Putative inositol monophosphatase 3"/>
    <property type="match status" value="1"/>
</dbReference>
<dbReference type="OrthoDB" id="74460at2759"/>
<gene>
    <name evidence="16" type="ORF">OXX778_LOCUS5799</name>
</gene>
<evidence type="ECO:0000256" key="13">
    <source>
        <dbReference type="ARBA" id="ARBA00042119"/>
    </source>
</evidence>
<feature type="binding site" evidence="15">
    <location>
        <position position="165"/>
    </location>
    <ligand>
        <name>Mg(2+)</name>
        <dbReference type="ChEBI" id="CHEBI:18420"/>
        <label>1</label>
        <note>catalytic</note>
    </ligand>
</feature>
<accession>A0A813RQ52</accession>
<dbReference type="GO" id="GO:0052834">
    <property type="term" value="F:inositol monophosphate phosphatase activity"/>
    <property type="evidence" value="ECO:0007669"/>
    <property type="project" value="UniProtKB-EC"/>
</dbReference>
<evidence type="ECO:0000256" key="11">
    <source>
        <dbReference type="ARBA" id="ARBA00022989"/>
    </source>
</evidence>
<dbReference type="InterPro" id="IPR050725">
    <property type="entry name" value="CysQ/Inositol_MonoPase"/>
</dbReference>
<feature type="binding site" evidence="15">
    <location>
        <position position="282"/>
    </location>
    <ligand>
        <name>Mg(2+)</name>
        <dbReference type="ChEBI" id="CHEBI:18420"/>
        <label>1</label>
        <note>catalytic</note>
    </ligand>
</feature>
<dbReference type="InterPro" id="IPR000760">
    <property type="entry name" value="Inositol_monophosphatase-like"/>
</dbReference>
<dbReference type="GO" id="GO:0005737">
    <property type="term" value="C:cytoplasm"/>
    <property type="evidence" value="ECO:0007669"/>
    <property type="project" value="UniProtKB-ARBA"/>
</dbReference>
<comment type="caution">
    <text evidence="16">The sequence shown here is derived from an EMBL/GenBank/DDBJ whole genome shotgun (WGS) entry which is preliminary data.</text>
</comment>
<dbReference type="GO" id="GO:0046854">
    <property type="term" value="P:phosphatidylinositol phosphate biosynthetic process"/>
    <property type="evidence" value="ECO:0007669"/>
    <property type="project" value="InterPro"/>
</dbReference>
<evidence type="ECO:0000256" key="15">
    <source>
        <dbReference type="PIRSR" id="PIRSR600760-2"/>
    </source>
</evidence>
<comment type="pathway">
    <text evidence="4">Polyol metabolism; myo-inositol biosynthesis; myo-inositol from D-glucose 6-phosphate: step 2/2.</text>
</comment>
<sequence length="336" mass="38383">MKTNSVLMKLKSRYLLISFFVFAVVWSSLKLFSFNIGQKNRSDQKQLFKKHIEIDNINLNELFHFGDCLLKEAGKKIVQIRKETDFKINHKEKDNSVVTKADLESHTILTETLKSKFKSLRINSEENDQDSPDFKVNEYMAKCDNYKAKSDDLIKASQDINVWIDPLDATQEYSENLIEYVTVMFCITHQGIPKAGIIHNPFLNKTQSSFFESRPMEKSSKPNNHSRIIVSRSHAEKVKEIIGEKLKDAEIIAAGGSGFKTLSLLDNKADLYLHSSKIYKWDICAPNAILNNLGGKLTERNGGVIDYSSNEEKAKSANGIIASLKNYDYFYEIFKL</sequence>
<comment type="similarity">
    <text evidence="5">Belongs to the inositol monophosphatase superfamily.</text>
</comment>
<organism evidence="16 17">
    <name type="scientific">Brachionus calyciflorus</name>
    <dbReference type="NCBI Taxonomy" id="104777"/>
    <lineage>
        <taxon>Eukaryota</taxon>
        <taxon>Metazoa</taxon>
        <taxon>Spiralia</taxon>
        <taxon>Gnathifera</taxon>
        <taxon>Rotifera</taxon>
        <taxon>Eurotatoria</taxon>
        <taxon>Monogononta</taxon>
        <taxon>Pseudotrocha</taxon>
        <taxon>Ploima</taxon>
        <taxon>Brachionidae</taxon>
        <taxon>Brachionus</taxon>
    </lineage>
</organism>
<evidence type="ECO:0000256" key="3">
    <source>
        <dbReference type="ARBA" id="ARBA00004167"/>
    </source>
</evidence>
<evidence type="ECO:0000256" key="7">
    <source>
        <dbReference type="ARBA" id="ARBA00022692"/>
    </source>
</evidence>
<keyword evidence="17" id="KW-1185">Reference proteome</keyword>
<evidence type="ECO:0000256" key="8">
    <source>
        <dbReference type="ARBA" id="ARBA00022723"/>
    </source>
</evidence>
<dbReference type="GO" id="GO:0016020">
    <property type="term" value="C:membrane"/>
    <property type="evidence" value="ECO:0007669"/>
    <property type="project" value="UniProtKB-SubCell"/>
</dbReference>
<feature type="binding site" evidence="15">
    <location>
        <position position="125"/>
    </location>
    <ligand>
        <name>Mg(2+)</name>
        <dbReference type="ChEBI" id="CHEBI:18420"/>
        <label>1</label>
        <note>catalytic</note>
    </ligand>
</feature>
<name>A0A813RQ52_9BILA</name>
<dbReference type="GO" id="GO:0008254">
    <property type="term" value="F:3'-nucleotidase activity"/>
    <property type="evidence" value="ECO:0007669"/>
    <property type="project" value="TreeGrafter"/>
</dbReference>
<evidence type="ECO:0000256" key="9">
    <source>
        <dbReference type="ARBA" id="ARBA00022801"/>
    </source>
</evidence>
<feature type="binding site" evidence="15">
    <location>
        <position position="167"/>
    </location>
    <ligand>
        <name>Mg(2+)</name>
        <dbReference type="ChEBI" id="CHEBI:18420"/>
        <label>1</label>
        <note>catalytic</note>
    </ligand>
</feature>
<keyword evidence="12" id="KW-0472">Membrane</keyword>
<protein>
    <recommendedName>
        <fullName evidence="6">inositol-phosphate phosphatase</fullName>
        <ecNumber evidence="6">3.1.3.25</ecNumber>
    </recommendedName>
    <alternativeName>
        <fullName evidence="14">Inositol-1(or 4)-monophosphatase 3</fullName>
    </alternativeName>
    <alternativeName>
        <fullName evidence="13">Myo-inositol monophosphatase A3</fullName>
    </alternativeName>
</protein>
<dbReference type="Gene3D" id="3.40.190.80">
    <property type="match status" value="1"/>
</dbReference>
<keyword evidence="10 15" id="KW-0460">Magnesium</keyword>
<comment type="catalytic activity">
    <reaction evidence="1">
        <text>a myo-inositol phosphate + H2O = myo-inositol + phosphate</text>
        <dbReference type="Rhea" id="RHEA:24056"/>
        <dbReference type="ChEBI" id="CHEBI:15377"/>
        <dbReference type="ChEBI" id="CHEBI:17268"/>
        <dbReference type="ChEBI" id="CHEBI:43474"/>
        <dbReference type="ChEBI" id="CHEBI:84139"/>
        <dbReference type="EC" id="3.1.3.25"/>
    </reaction>
</comment>
<evidence type="ECO:0000256" key="12">
    <source>
        <dbReference type="ARBA" id="ARBA00023136"/>
    </source>
</evidence>
<evidence type="ECO:0000313" key="16">
    <source>
        <dbReference type="EMBL" id="CAF0787604.1"/>
    </source>
</evidence>
<reference evidence="16" key="1">
    <citation type="submission" date="2021-02" db="EMBL/GenBank/DDBJ databases">
        <authorList>
            <person name="Nowell W R."/>
        </authorList>
    </citation>
    <scope>NUCLEOTIDE SEQUENCE</scope>
    <source>
        <strain evidence="16">Ploen Becks lab</strain>
    </source>
</reference>
<evidence type="ECO:0000313" key="17">
    <source>
        <dbReference type="Proteomes" id="UP000663879"/>
    </source>
</evidence>
<comment type="subcellular location">
    <subcellularLocation>
        <location evidence="3">Membrane</location>
        <topology evidence="3">Single-pass membrane protein</topology>
    </subcellularLocation>
</comment>
<proteinExistence type="inferred from homology"/>
<dbReference type="GO" id="GO:0046872">
    <property type="term" value="F:metal ion binding"/>
    <property type="evidence" value="ECO:0007669"/>
    <property type="project" value="UniProtKB-KW"/>
</dbReference>
<dbReference type="Pfam" id="PF00459">
    <property type="entry name" value="Inositol_P"/>
    <property type="match status" value="1"/>
</dbReference>
<evidence type="ECO:0000256" key="2">
    <source>
        <dbReference type="ARBA" id="ARBA00001946"/>
    </source>
</evidence>
<evidence type="ECO:0000256" key="10">
    <source>
        <dbReference type="ARBA" id="ARBA00022842"/>
    </source>
</evidence>
<dbReference type="SUPFAM" id="SSF56655">
    <property type="entry name" value="Carbohydrate phosphatase"/>
    <property type="match status" value="1"/>
</dbReference>
<feature type="binding site" evidence="15">
    <location>
        <position position="168"/>
    </location>
    <ligand>
        <name>Mg(2+)</name>
        <dbReference type="ChEBI" id="CHEBI:18420"/>
        <label>1</label>
        <note>catalytic</note>
    </ligand>
</feature>
<dbReference type="AlphaFoldDB" id="A0A813RQ52"/>
<dbReference type="EC" id="3.1.3.25" evidence="6"/>
<dbReference type="PANTHER" id="PTHR43028">
    <property type="entry name" value="3'(2'),5'-BISPHOSPHATE NUCLEOTIDASE 1"/>
    <property type="match status" value="1"/>
</dbReference>